<protein>
    <submittedName>
        <fullName evidence="6">FAD-binding oxidoreductase</fullName>
    </submittedName>
</protein>
<dbReference type="InterPro" id="IPR016166">
    <property type="entry name" value="FAD-bd_PCMH"/>
</dbReference>
<dbReference type="Gene3D" id="3.30.465.10">
    <property type="match status" value="1"/>
</dbReference>
<dbReference type="Gene3D" id="1.10.45.10">
    <property type="entry name" value="Vanillyl-alcohol Oxidase, Chain A, domain 4"/>
    <property type="match status" value="1"/>
</dbReference>
<dbReference type="InterPro" id="IPR036318">
    <property type="entry name" value="FAD-bd_PCMH-like_sf"/>
</dbReference>
<dbReference type="PANTHER" id="PTHR42934">
    <property type="entry name" value="GLYCOLATE OXIDASE SUBUNIT GLCD"/>
    <property type="match status" value="1"/>
</dbReference>
<comment type="caution">
    <text evidence="6">The sequence shown here is derived from an EMBL/GenBank/DDBJ whole genome shotgun (WGS) entry which is preliminary data.</text>
</comment>
<evidence type="ECO:0000313" key="7">
    <source>
        <dbReference type="Proteomes" id="UP001597229"/>
    </source>
</evidence>
<feature type="domain" description="FAD-binding PCMH-type" evidence="5">
    <location>
        <begin position="41"/>
        <end position="220"/>
    </location>
</feature>
<keyword evidence="7" id="KW-1185">Reference proteome</keyword>
<dbReference type="SUPFAM" id="SSF55103">
    <property type="entry name" value="FAD-linked oxidases, C-terminal domain"/>
    <property type="match status" value="1"/>
</dbReference>
<dbReference type="InterPro" id="IPR006094">
    <property type="entry name" value="Oxid_FAD_bind_N"/>
</dbReference>
<dbReference type="RefSeq" id="WP_367920486.1">
    <property type="nucleotide sequence ID" value="NZ_BAABAC010000032.1"/>
</dbReference>
<dbReference type="EMBL" id="JBHTLX010000007">
    <property type="protein sequence ID" value="MFD1247245.1"/>
    <property type="molecule type" value="Genomic_DNA"/>
</dbReference>
<dbReference type="InterPro" id="IPR016171">
    <property type="entry name" value="Vanillyl_alc_oxidase_C-sub2"/>
</dbReference>
<keyword evidence="3" id="KW-0274">FAD</keyword>
<dbReference type="Pfam" id="PF01565">
    <property type="entry name" value="FAD_binding_4"/>
    <property type="match status" value="1"/>
</dbReference>
<evidence type="ECO:0000256" key="1">
    <source>
        <dbReference type="ARBA" id="ARBA00001974"/>
    </source>
</evidence>
<sequence>MARSALTASGARLASLLPADVVVTDPDVIAFYARDRSRFTVHGWPAAVLMPRTTDEVSRCMRAASELGVPVVPRGAGTGLSGGANAATGSVVLSLHRMNRILEIDPVDRIAVVEPGVITAALRDAAAAVGMSYPPDPGSVDMCTVGGNVATNAGGMCCVKYGVTADFVIGLEVVLADGRVMRTGRRTVKGVAGYDLTHLLVGSEGTLGVVTEITVRLVPAAPAPHTVVASFARLADAGAAVLEIRRAGLVPSLMEILDRTTLGAVDQLAQMRLGDEVAALLLIQGDGADAADLVAAADEICTRSGAVDVASSSDPDEATMLLEARRLALPALERLGHCLLDDVAVPPSRTVDLIAAVEEISARLGVVIGVFGHAGDGNMHPTIIFDDADPRSRTAALAAFDAVTQKALDLGGTITGEHGVGQLKRGWLSRELDPAARAVHVAIKAALDPQGILNPDTAIPER</sequence>
<evidence type="ECO:0000256" key="4">
    <source>
        <dbReference type="ARBA" id="ARBA00023002"/>
    </source>
</evidence>
<dbReference type="Proteomes" id="UP001597229">
    <property type="component" value="Unassembled WGS sequence"/>
</dbReference>
<dbReference type="SUPFAM" id="SSF56176">
    <property type="entry name" value="FAD-binding/transporter-associated domain-like"/>
    <property type="match status" value="1"/>
</dbReference>
<dbReference type="InterPro" id="IPR016169">
    <property type="entry name" value="FAD-bd_PCMH_sub2"/>
</dbReference>
<evidence type="ECO:0000256" key="3">
    <source>
        <dbReference type="ARBA" id="ARBA00022827"/>
    </source>
</evidence>
<organism evidence="6 7">
    <name type="scientific">Nocardioides ginsengisoli</name>
    <dbReference type="NCBI Taxonomy" id="363868"/>
    <lineage>
        <taxon>Bacteria</taxon>
        <taxon>Bacillati</taxon>
        <taxon>Actinomycetota</taxon>
        <taxon>Actinomycetes</taxon>
        <taxon>Propionibacteriales</taxon>
        <taxon>Nocardioidaceae</taxon>
        <taxon>Nocardioides</taxon>
    </lineage>
</organism>
<keyword evidence="2" id="KW-0285">Flavoprotein</keyword>
<dbReference type="Gene3D" id="3.30.70.2740">
    <property type="match status" value="1"/>
</dbReference>
<dbReference type="InterPro" id="IPR016164">
    <property type="entry name" value="FAD-linked_Oxase-like_C"/>
</dbReference>
<comment type="cofactor">
    <cofactor evidence="1">
        <name>FAD</name>
        <dbReference type="ChEBI" id="CHEBI:57692"/>
    </cofactor>
</comment>
<evidence type="ECO:0000256" key="2">
    <source>
        <dbReference type="ARBA" id="ARBA00022630"/>
    </source>
</evidence>
<dbReference type="PANTHER" id="PTHR42934:SF2">
    <property type="entry name" value="GLYCOLATE OXIDASE SUBUNIT GLCD"/>
    <property type="match status" value="1"/>
</dbReference>
<accession>A0ABW3VXG8</accession>
<evidence type="ECO:0000313" key="6">
    <source>
        <dbReference type="EMBL" id="MFD1247245.1"/>
    </source>
</evidence>
<keyword evidence="4" id="KW-0560">Oxidoreductase</keyword>
<name>A0ABW3VXG8_9ACTN</name>
<dbReference type="Pfam" id="PF02913">
    <property type="entry name" value="FAD-oxidase_C"/>
    <property type="match status" value="1"/>
</dbReference>
<reference evidence="7" key="1">
    <citation type="journal article" date="2019" name="Int. J. Syst. Evol. Microbiol.">
        <title>The Global Catalogue of Microorganisms (GCM) 10K type strain sequencing project: providing services to taxonomists for standard genome sequencing and annotation.</title>
        <authorList>
            <consortium name="The Broad Institute Genomics Platform"/>
            <consortium name="The Broad Institute Genome Sequencing Center for Infectious Disease"/>
            <person name="Wu L."/>
            <person name="Ma J."/>
        </authorList>
    </citation>
    <scope>NUCLEOTIDE SEQUENCE [LARGE SCALE GENOMIC DNA]</scope>
    <source>
        <strain evidence="7">CCUG 52478</strain>
    </source>
</reference>
<gene>
    <name evidence="6" type="ORF">ACFQ3F_05555</name>
</gene>
<dbReference type="PROSITE" id="PS51387">
    <property type="entry name" value="FAD_PCMH"/>
    <property type="match status" value="1"/>
</dbReference>
<dbReference type="InterPro" id="IPR004113">
    <property type="entry name" value="FAD-bd_oxidored_4_C"/>
</dbReference>
<evidence type="ECO:0000259" key="5">
    <source>
        <dbReference type="PROSITE" id="PS51387"/>
    </source>
</evidence>
<dbReference type="InterPro" id="IPR051914">
    <property type="entry name" value="FAD-linked_OxidoTrans_Type4"/>
</dbReference>
<proteinExistence type="predicted"/>